<comment type="caution">
    <text evidence="8">The sequence shown here is derived from an EMBL/GenBank/DDBJ whole genome shotgun (WGS) entry which is preliminary data.</text>
</comment>
<dbReference type="PRINTS" id="PR00359">
    <property type="entry name" value="BP450"/>
</dbReference>
<dbReference type="Proteomes" id="UP001550628">
    <property type="component" value="Unassembled WGS sequence"/>
</dbReference>
<protein>
    <submittedName>
        <fullName evidence="8">Cytochrome P450</fullName>
    </submittedName>
</protein>
<dbReference type="EMBL" id="JBEYBF010000003">
    <property type="protein sequence ID" value="MEU1951705.1"/>
    <property type="molecule type" value="Genomic_DNA"/>
</dbReference>
<evidence type="ECO:0000256" key="6">
    <source>
        <dbReference type="ARBA" id="ARBA00023033"/>
    </source>
</evidence>
<evidence type="ECO:0000256" key="4">
    <source>
        <dbReference type="ARBA" id="ARBA00023002"/>
    </source>
</evidence>
<keyword evidence="9" id="KW-1185">Reference proteome</keyword>
<comment type="similarity">
    <text evidence="1 7">Belongs to the cytochrome P450 family.</text>
</comment>
<evidence type="ECO:0000256" key="3">
    <source>
        <dbReference type="ARBA" id="ARBA00022723"/>
    </source>
</evidence>
<evidence type="ECO:0000313" key="8">
    <source>
        <dbReference type="EMBL" id="MEU1951705.1"/>
    </source>
</evidence>
<dbReference type="PANTHER" id="PTHR46696:SF1">
    <property type="entry name" value="CYTOCHROME P450 YJIB-RELATED"/>
    <property type="match status" value="1"/>
</dbReference>
<dbReference type="CDD" id="cd20625">
    <property type="entry name" value="CYP164-like"/>
    <property type="match status" value="1"/>
</dbReference>
<dbReference type="Gene3D" id="1.10.630.10">
    <property type="entry name" value="Cytochrome P450"/>
    <property type="match status" value="1"/>
</dbReference>
<dbReference type="PANTHER" id="PTHR46696">
    <property type="entry name" value="P450, PUTATIVE (EUROFUNG)-RELATED"/>
    <property type="match status" value="1"/>
</dbReference>
<keyword evidence="6 7" id="KW-0503">Monooxygenase</keyword>
<dbReference type="Pfam" id="PF00067">
    <property type="entry name" value="p450"/>
    <property type="match status" value="1"/>
</dbReference>
<reference evidence="8 9" key="1">
    <citation type="submission" date="2024-06" db="EMBL/GenBank/DDBJ databases">
        <title>The Natural Products Discovery Center: Release of the First 8490 Sequenced Strains for Exploring Actinobacteria Biosynthetic Diversity.</title>
        <authorList>
            <person name="Kalkreuter E."/>
            <person name="Kautsar S.A."/>
            <person name="Yang D."/>
            <person name="Bader C.D."/>
            <person name="Teijaro C.N."/>
            <person name="Fluegel L."/>
            <person name="Davis C.M."/>
            <person name="Simpson J.R."/>
            <person name="Lauterbach L."/>
            <person name="Steele A.D."/>
            <person name="Gui C."/>
            <person name="Meng S."/>
            <person name="Li G."/>
            <person name="Viehrig K."/>
            <person name="Ye F."/>
            <person name="Su P."/>
            <person name="Kiefer A.F."/>
            <person name="Nichols A."/>
            <person name="Cepeda A.J."/>
            <person name="Yan W."/>
            <person name="Fan B."/>
            <person name="Jiang Y."/>
            <person name="Adhikari A."/>
            <person name="Zheng C.-J."/>
            <person name="Schuster L."/>
            <person name="Cowan T.M."/>
            <person name="Smanski M.J."/>
            <person name="Chevrette M.G."/>
            <person name="De Carvalho L.P.S."/>
            <person name="Shen B."/>
        </authorList>
    </citation>
    <scope>NUCLEOTIDE SEQUENCE [LARGE SCALE GENOMIC DNA]</scope>
    <source>
        <strain evidence="8 9">NPDC019708</strain>
    </source>
</reference>
<name>A0ABV2WLE8_9NOCA</name>
<dbReference type="InterPro" id="IPR002397">
    <property type="entry name" value="Cyt_P450_B"/>
</dbReference>
<evidence type="ECO:0000313" key="9">
    <source>
        <dbReference type="Proteomes" id="UP001550628"/>
    </source>
</evidence>
<sequence length="410" mass="43610">MTTKIANTVGGLMSALTTPAGQADPYPLYRELRALGPAAHTPDGTLVVSGYRLAATLARDHRLLKRPEHGLAAAGFADWREHPGLRLMFTSMLVRNPPDHTRLRRLVSGAFTARRVAGLRRVIARAVDRLLGDLAGPDPVDFVDAFAFPLPVTVIGELLGVPEADRLRFQPLVRDWAGVLDLLDGPGVARADDAAAEISDYLRDLAARRRGEPRDDLLSALVVPAADGARLDDDELITMAALLFAAGFETTTGLLANGLVALLEHPDQAALLRENPELAGSATEELLRYDSPVQLLTSRTAPEELHSGGLALPAGQRVVLLLGAANRDPEVFAEPNVLRLDREGEPPLSFGGGVHYCLGAPLARLEAQLAFPALLRAFPGLTQAGPAVPRKGLALHGLTALPVTAGSRSR</sequence>
<dbReference type="InterPro" id="IPR017972">
    <property type="entry name" value="Cyt_P450_CS"/>
</dbReference>
<gene>
    <name evidence="8" type="ORF">ABZ510_07565</name>
</gene>
<evidence type="ECO:0000256" key="7">
    <source>
        <dbReference type="RuleBase" id="RU000461"/>
    </source>
</evidence>
<dbReference type="InterPro" id="IPR036396">
    <property type="entry name" value="Cyt_P450_sf"/>
</dbReference>
<organism evidence="8 9">
    <name type="scientific">Nocardia rhamnosiphila</name>
    <dbReference type="NCBI Taxonomy" id="426716"/>
    <lineage>
        <taxon>Bacteria</taxon>
        <taxon>Bacillati</taxon>
        <taxon>Actinomycetota</taxon>
        <taxon>Actinomycetes</taxon>
        <taxon>Mycobacteriales</taxon>
        <taxon>Nocardiaceae</taxon>
        <taxon>Nocardia</taxon>
    </lineage>
</organism>
<keyword evidence="3 7" id="KW-0479">Metal-binding</keyword>
<dbReference type="InterPro" id="IPR001128">
    <property type="entry name" value="Cyt_P450"/>
</dbReference>
<evidence type="ECO:0000256" key="1">
    <source>
        <dbReference type="ARBA" id="ARBA00010617"/>
    </source>
</evidence>
<evidence type="ECO:0000256" key="2">
    <source>
        <dbReference type="ARBA" id="ARBA00022617"/>
    </source>
</evidence>
<keyword evidence="2 7" id="KW-0349">Heme</keyword>
<keyword evidence="5 7" id="KW-0408">Iron</keyword>
<dbReference type="SUPFAM" id="SSF48264">
    <property type="entry name" value="Cytochrome P450"/>
    <property type="match status" value="1"/>
</dbReference>
<dbReference type="PROSITE" id="PS00086">
    <property type="entry name" value="CYTOCHROME_P450"/>
    <property type="match status" value="1"/>
</dbReference>
<accession>A0ABV2WLE8</accession>
<proteinExistence type="inferred from homology"/>
<evidence type="ECO:0000256" key="5">
    <source>
        <dbReference type="ARBA" id="ARBA00023004"/>
    </source>
</evidence>
<dbReference type="RefSeq" id="WP_356953701.1">
    <property type="nucleotide sequence ID" value="NZ_JBEYBD010000001.1"/>
</dbReference>
<keyword evidence="4 7" id="KW-0560">Oxidoreductase</keyword>